<name>A0ABU3AAJ2_9FLAO</name>
<dbReference type="Gene3D" id="1.10.530.10">
    <property type="match status" value="1"/>
</dbReference>
<proteinExistence type="predicted"/>
<dbReference type="CDD" id="cd00118">
    <property type="entry name" value="LysM"/>
    <property type="match status" value="1"/>
</dbReference>
<feature type="domain" description="LysM" evidence="5">
    <location>
        <begin position="235"/>
        <end position="278"/>
    </location>
</feature>
<protein>
    <recommendedName>
        <fullName evidence="4">Peptidoglycan hydrolase</fullName>
    </recommendedName>
</protein>
<reference evidence="6 7" key="1">
    <citation type="submission" date="2023-09" db="EMBL/GenBank/DDBJ databases">
        <authorList>
            <person name="Rey-Velasco X."/>
        </authorList>
    </citation>
    <scope>NUCLEOTIDE SEQUENCE [LARGE SCALE GENOMIC DNA]</scope>
    <source>
        <strain evidence="6 7">F388</strain>
    </source>
</reference>
<keyword evidence="3" id="KW-0378">Hydrolase</keyword>
<dbReference type="Pfam" id="PF01832">
    <property type="entry name" value="Glucosaminidase"/>
    <property type="match status" value="1"/>
</dbReference>
<comment type="caution">
    <text evidence="6">The sequence shown here is derived from an EMBL/GenBank/DDBJ whole genome shotgun (WGS) entry which is preliminary data.</text>
</comment>
<dbReference type="Gene3D" id="3.10.350.10">
    <property type="entry name" value="LysM domain"/>
    <property type="match status" value="1"/>
</dbReference>
<keyword evidence="1" id="KW-0929">Antimicrobial</keyword>
<dbReference type="PROSITE" id="PS51782">
    <property type="entry name" value="LYSM"/>
    <property type="match status" value="1"/>
</dbReference>
<dbReference type="PROSITE" id="PS51257">
    <property type="entry name" value="PROKAR_LIPOPROTEIN"/>
    <property type="match status" value="1"/>
</dbReference>
<evidence type="ECO:0000313" key="6">
    <source>
        <dbReference type="EMBL" id="MDT0606830.1"/>
    </source>
</evidence>
<gene>
    <name evidence="6" type="ORF">RM706_07305</name>
</gene>
<dbReference type="SUPFAM" id="SSF54106">
    <property type="entry name" value="LysM domain"/>
    <property type="match status" value="1"/>
</dbReference>
<evidence type="ECO:0000256" key="3">
    <source>
        <dbReference type="ARBA" id="ARBA00022801"/>
    </source>
</evidence>
<accession>A0ABU3AAJ2</accession>
<keyword evidence="7" id="KW-1185">Reference proteome</keyword>
<organism evidence="6 7">
    <name type="scientific">Croceitalea rosinachiae</name>
    <dbReference type="NCBI Taxonomy" id="3075596"/>
    <lineage>
        <taxon>Bacteria</taxon>
        <taxon>Pseudomonadati</taxon>
        <taxon>Bacteroidota</taxon>
        <taxon>Flavobacteriia</taxon>
        <taxon>Flavobacteriales</taxon>
        <taxon>Flavobacteriaceae</taxon>
        <taxon>Croceitalea</taxon>
    </lineage>
</organism>
<dbReference type="Proteomes" id="UP001255246">
    <property type="component" value="Unassembled WGS sequence"/>
</dbReference>
<dbReference type="InterPro" id="IPR051056">
    <property type="entry name" value="Glycosyl_Hydrolase_73"/>
</dbReference>
<dbReference type="InterPro" id="IPR036779">
    <property type="entry name" value="LysM_dom_sf"/>
</dbReference>
<dbReference type="EMBL" id="JAVRHR010000001">
    <property type="protein sequence ID" value="MDT0606830.1"/>
    <property type="molecule type" value="Genomic_DNA"/>
</dbReference>
<dbReference type="SMART" id="SM00047">
    <property type="entry name" value="LYZ2"/>
    <property type="match status" value="1"/>
</dbReference>
<dbReference type="PANTHER" id="PTHR33308">
    <property type="entry name" value="PEPTIDOGLYCAN HYDROLASE FLGJ"/>
    <property type="match status" value="1"/>
</dbReference>
<sequence length="284" mass="32435">MTRHFLVALFATIFLVGCGAKKRAASSKKVATNTKKAGVYKPNTGIEDTKFNKSGLYPLPADPGYFKAFPIETTNQYIAEFSKIAQYEMRAFGIPASITLAQGILESGSGKGELTRKTNNHFGIKCHTGWQGEFDFHDDDAKGECFRKYNHPMFSFRDHSIFLASRSRYRFLFNYQRDDYKKWAYGLRQAGYATDKKYPQKLIALIERFELTQFDEEVVDGGLETIRKPKEYRVFTHIVNKGDTLYGIAKKYGLSIDEIKRLNSLKNNNLAIGQVLNLRKAKTR</sequence>
<dbReference type="PANTHER" id="PTHR33308:SF9">
    <property type="entry name" value="PEPTIDOGLYCAN HYDROLASE FLGJ"/>
    <property type="match status" value="1"/>
</dbReference>
<dbReference type="InterPro" id="IPR002901">
    <property type="entry name" value="MGlyc_endo_b_GlcNAc-like_dom"/>
</dbReference>
<evidence type="ECO:0000256" key="2">
    <source>
        <dbReference type="ARBA" id="ARBA00022638"/>
    </source>
</evidence>
<dbReference type="SMART" id="SM00257">
    <property type="entry name" value="LysM"/>
    <property type="match status" value="1"/>
</dbReference>
<evidence type="ECO:0000313" key="7">
    <source>
        <dbReference type="Proteomes" id="UP001255246"/>
    </source>
</evidence>
<dbReference type="InterPro" id="IPR018392">
    <property type="entry name" value="LysM"/>
</dbReference>
<dbReference type="RefSeq" id="WP_311350373.1">
    <property type="nucleotide sequence ID" value="NZ_JAVRHR010000001.1"/>
</dbReference>
<evidence type="ECO:0000259" key="5">
    <source>
        <dbReference type="PROSITE" id="PS51782"/>
    </source>
</evidence>
<dbReference type="Pfam" id="PF01476">
    <property type="entry name" value="LysM"/>
    <property type="match status" value="1"/>
</dbReference>
<evidence type="ECO:0000256" key="4">
    <source>
        <dbReference type="ARBA" id="ARBA00032108"/>
    </source>
</evidence>
<keyword evidence="2" id="KW-0081">Bacteriolytic enzyme</keyword>
<evidence type="ECO:0000256" key="1">
    <source>
        <dbReference type="ARBA" id="ARBA00022529"/>
    </source>
</evidence>